<feature type="domain" description="Sec39" evidence="6">
    <location>
        <begin position="12"/>
        <end position="818"/>
    </location>
</feature>
<evidence type="ECO:0000256" key="5">
    <source>
        <dbReference type="SAM" id="MobiDB-lite"/>
    </source>
</evidence>
<dbReference type="PANTHER" id="PTHR40787">
    <property type="entry name" value="SECRETED PROTEIN"/>
    <property type="match status" value="1"/>
</dbReference>
<evidence type="ECO:0000256" key="4">
    <source>
        <dbReference type="ARBA" id="ARBA00022927"/>
    </source>
</evidence>
<dbReference type="OrthoDB" id="3434013at2759"/>
<feature type="region of interest" description="Disordered" evidence="5">
    <location>
        <begin position="233"/>
        <end position="255"/>
    </location>
</feature>
<comment type="subcellular location">
    <subcellularLocation>
        <location evidence="1">Endoplasmic reticulum</location>
    </subcellularLocation>
</comment>
<evidence type="ECO:0000259" key="6">
    <source>
        <dbReference type="Pfam" id="PF08314"/>
    </source>
</evidence>
<organism evidence="7 8">
    <name type="scientific">Oidiodendron maius (strain Zn)</name>
    <dbReference type="NCBI Taxonomy" id="913774"/>
    <lineage>
        <taxon>Eukaryota</taxon>
        <taxon>Fungi</taxon>
        <taxon>Dikarya</taxon>
        <taxon>Ascomycota</taxon>
        <taxon>Pezizomycotina</taxon>
        <taxon>Leotiomycetes</taxon>
        <taxon>Leotiomycetes incertae sedis</taxon>
        <taxon>Myxotrichaceae</taxon>
        <taxon>Oidiodendron</taxon>
    </lineage>
</organism>
<protein>
    <recommendedName>
        <fullName evidence="6">Sec39 domain-containing protein</fullName>
    </recommendedName>
</protein>
<evidence type="ECO:0000313" key="7">
    <source>
        <dbReference type="EMBL" id="KIM95082.1"/>
    </source>
</evidence>
<dbReference type="Pfam" id="PF08314">
    <property type="entry name" value="Sec39"/>
    <property type="match status" value="1"/>
</dbReference>
<name>A0A0C3CZJ4_OIDMZ</name>
<keyword evidence="2" id="KW-0813">Transport</keyword>
<evidence type="ECO:0000256" key="2">
    <source>
        <dbReference type="ARBA" id="ARBA00022448"/>
    </source>
</evidence>
<dbReference type="GO" id="GO:0005783">
    <property type="term" value="C:endoplasmic reticulum"/>
    <property type="evidence" value="ECO:0007669"/>
    <property type="project" value="UniProtKB-SubCell"/>
</dbReference>
<dbReference type="Proteomes" id="UP000054321">
    <property type="component" value="Unassembled WGS sequence"/>
</dbReference>
<gene>
    <name evidence="7" type="ORF">OIDMADRAFT_149213</name>
</gene>
<dbReference type="AlphaFoldDB" id="A0A0C3CZJ4"/>
<keyword evidence="8" id="KW-1185">Reference proteome</keyword>
<dbReference type="InterPro" id="IPR013244">
    <property type="entry name" value="Sec39_domain"/>
</dbReference>
<evidence type="ECO:0000256" key="3">
    <source>
        <dbReference type="ARBA" id="ARBA00022824"/>
    </source>
</evidence>
<reference evidence="7 8" key="1">
    <citation type="submission" date="2014-04" db="EMBL/GenBank/DDBJ databases">
        <authorList>
            <consortium name="DOE Joint Genome Institute"/>
            <person name="Kuo A."/>
            <person name="Martino E."/>
            <person name="Perotto S."/>
            <person name="Kohler A."/>
            <person name="Nagy L.G."/>
            <person name="Floudas D."/>
            <person name="Copeland A."/>
            <person name="Barry K.W."/>
            <person name="Cichocki N."/>
            <person name="Veneault-Fourrey C."/>
            <person name="LaButti K."/>
            <person name="Lindquist E.A."/>
            <person name="Lipzen A."/>
            <person name="Lundell T."/>
            <person name="Morin E."/>
            <person name="Murat C."/>
            <person name="Sun H."/>
            <person name="Tunlid A."/>
            <person name="Henrissat B."/>
            <person name="Grigoriev I.V."/>
            <person name="Hibbett D.S."/>
            <person name="Martin F."/>
            <person name="Nordberg H.P."/>
            <person name="Cantor M.N."/>
            <person name="Hua S.X."/>
        </authorList>
    </citation>
    <scope>NUCLEOTIDE SEQUENCE [LARGE SCALE GENOMIC DNA]</scope>
    <source>
        <strain evidence="7 8">Zn</strain>
    </source>
</reference>
<feature type="region of interest" description="Disordered" evidence="5">
    <location>
        <begin position="810"/>
        <end position="831"/>
    </location>
</feature>
<dbReference type="InParanoid" id="A0A0C3CZJ4"/>
<dbReference type="GO" id="GO:0006890">
    <property type="term" value="P:retrograde vesicle-mediated transport, Golgi to endoplasmic reticulum"/>
    <property type="evidence" value="ECO:0007669"/>
    <property type="project" value="InterPro"/>
</dbReference>
<evidence type="ECO:0000256" key="1">
    <source>
        <dbReference type="ARBA" id="ARBA00004240"/>
    </source>
</evidence>
<sequence length="939" mass="104008">MAGGDLSPGKAVLLAVQLAHKAELSTLRTLVYEHQKTLRIDIILRIILSHLPESLDSSEYVTFLRDLIDGTIEADPSSPVDSSVLDGLSEKDASKKVRKLHLLPLAWPNAPEEVQEDPLTLFLIHRSLRIDDNTGLITQVPALVTPFIQRSPYLRTWFISTILPLIRLNYEYHPRDGATISVTAFERLDDEAGIRLLLSRTGEPDSGSSNDTAVGRDLRGLVGPWMYGNTRSKRRKLQSTPNLDEQEATPAGVETGVSQEKFASWEEIFKWITTRATTSWQTAVRVLEQWDGPSDIDLGPYGDGNVWLEDGDQQYLERRYARAALATAYLISDPSLDALAGVQRILSRILTLLDLDRIPTLEIAAGLLSPISVVDKISLVSSKNAVFLRDSLLHERNILTTPNGESIEFLHALLISAYLFARERAPLTILRAGQMALRQDETQQKIELSRFMAKGPTASSSRGDDRYWIRIRNEILWMRSWGAEELGAATSAVTGKGILGQLGKEYVEIEIIKGLLANSRFSLASQLYEASPDRPISKEALQATLITAAMEAYDNATNPNKTRGGLKRSNEILKAFPKTLAEFSPSVRMGHLITVTHAIGEYRLVLKQGEAFTPVSLRVHSDPISIIGRILEQNSKSYTKINDFVWMGKEFVKAGLTASESVADSIMNDQHSRELEDIAERRVVAMCISAALAEDDFETAYSYVTTRLATIASQAHAHSGDVERRQDHFAGSMDDWSWKAALEAGRYRRTSYTTKPTHLGSASGNPEIRHLQQRMDCLSHALRFAPKSTLPEILNAYRRCEEELEMQLKQEAEEEDAWDAQGDSQSMPGGFRAEKKFKSRASRAAEEAPMSLFDLSRASMARAQSGLSTLTSVQTRLGNLKINTPAGETKGYDDSTSQAQATRKRDQLKNAATGALASGVGWLIGATPSQPLNSGDREY</sequence>
<keyword evidence="4" id="KW-0653">Protein transport</keyword>
<dbReference type="HOGENOM" id="CLU_006056_0_0_1"/>
<dbReference type="PANTHER" id="PTHR40787:SF3">
    <property type="entry name" value="PROTEIN TRANSPORT PROTEIN SEC39"/>
    <property type="match status" value="1"/>
</dbReference>
<dbReference type="EMBL" id="KN832888">
    <property type="protein sequence ID" value="KIM95082.1"/>
    <property type="molecule type" value="Genomic_DNA"/>
</dbReference>
<evidence type="ECO:0000313" key="8">
    <source>
        <dbReference type="Proteomes" id="UP000054321"/>
    </source>
</evidence>
<feature type="region of interest" description="Disordered" evidence="5">
    <location>
        <begin position="882"/>
        <end position="910"/>
    </location>
</feature>
<accession>A0A0C3CZJ4</accession>
<keyword evidence="3" id="KW-0256">Endoplasmic reticulum</keyword>
<dbReference type="GO" id="GO:0015031">
    <property type="term" value="P:protein transport"/>
    <property type="evidence" value="ECO:0007669"/>
    <property type="project" value="UniProtKB-KW"/>
</dbReference>
<reference evidence="8" key="2">
    <citation type="submission" date="2015-01" db="EMBL/GenBank/DDBJ databases">
        <title>Evolutionary Origins and Diversification of the Mycorrhizal Mutualists.</title>
        <authorList>
            <consortium name="DOE Joint Genome Institute"/>
            <consortium name="Mycorrhizal Genomics Consortium"/>
            <person name="Kohler A."/>
            <person name="Kuo A."/>
            <person name="Nagy L.G."/>
            <person name="Floudas D."/>
            <person name="Copeland A."/>
            <person name="Barry K.W."/>
            <person name="Cichocki N."/>
            <person name="Veneault-Fourrey C."/>
            <person name="LaButti K."/>
            <person name="Lindquist E.A."/>
            <person name="Lipzen A."/>
            <person name="Lundell T."/>
            <person name="Morin E."/>
            <person name="Murat C."/>
            <person name="Riley R."/>
            <person name="Ohm R."/>
            <person name="Sun H."/>
            <person name="Tunlid A."/>
            <person name="Henrissat B."/>
            <person name="Grigoriev I.V."/>
            <person name="Hibbett D.S."/>
            <person name="Martin F."/>
        </authorList>
    </citation>
    <scope>NUCLEOTIDE SEQUENCE [LARGE SCALE GENOMIC DNA]</scope>
    <source>
        <strain evidence="8">Zn</strain>
    </source>
</reference>
<proteinExistence type="predicted"/>